<evidence type="ECO:0000313" key="2">
    <source>
        <dbReference type="EMBL" id="OGF98763.1"/>
    </source>
</evidence>
<proteinExistence type="predicted"/>
<evidence type="ECO:0000313" key="3">
    <source>
        <dbReference type="Proteomes" id="UP000177396"/>
    </source>
</evidence>
<keyword evidence="1" id="KW-0812">Transmembrane</keyword>
<comment type="caution">
    <text evidence="2">The sequence shown here is derived from an EMBL/GenBank/DDBJ whole genome shotgun (WGS) entry which is preliminary data.</text>
</comment>
<sequence length="162" mass="17912">MFNNAIKHSLILLSALFLTLLWVNNPDLSNYSLQLSAGLIIFLVLAHKLFKTDSFLLTESTISVICVTLITSATAGLTSPLFFLNHFLLFELSLLLEPSIAVILTFGLMVFYLYTNQVGSSPYNLAILLSLLVMTPLALLLGKVYQKVKNQIISTLSPLFSQ</sequence>
<keyword evidence="1" id="KW-1133">Transmembrane helix</keyword>
<dbReference type="AlphaFoldDB" id="A0A1F5YF42"/>
<feature type="transmembrane region" description="Helical" evidence="1">
    <location>
        <begin position="6"/>
        <end position="24"/>
    </location>
</feature>
<evidence type="ECO:0000256" key="1">
    <source>
        <dbReference type="SAM" id="Phobius"/>
    </source>
</evidence>
<organism evidence="2 3">
    <name type="scientific">Candidatus Gottesmanbacteria bacterium RBG_16_38_7b</name>
    <dbReference type="NCBI Taxonomy" id="1798372"/>
    <lineage>
        <taxon>Bacteria</taxon>
        <taxon>Candidatus Gottesmaniibacteriota</taxon>
    </lineage>
</organism>
<gene>
    <name evidence="2" type="ORF">A2153_01490</name>
</gene>
<dbReference type="Proteomes" id="UP000177396">
    <property type="component" value="Unassembled WGS sequence"/>
</dbReference>
<protein>
    <recommendedName>
        <fullName evidence="4">Metal-dependent phosphohydrolase 7TM intracellular domain-containing protein</fullName>
    </recommendedName>
</protein>
<evidence type="ECO:0008006" key="4">
    <source>
        <dbReference type="Google" id="ProtNLM"/>
    </source>
</evidence>
<keyword evidence="1" id="KW-0472">Membrane</keyword>
<feature type="transmembrane region" description="Helical" evidence="1">
    <location>
        <begin position="121"/>
        <end position="141"/>
    </location>
</feature>
<feature type="transmembrane region" description="Helical" evidence="1">
    <location>
        <begin position="95"/>
        <end position="115"/>
    </location>
</feature>
<name>A0A1F5YF42_9BACT</name>
<feature type="transmembrane region" description="Helical" evidence="1">
    <location>
        <begin position="62"/>
        <end position="83"/>
    </location>
</feature>
<dbReference type="EMBL" id="MFJB01000087">
    <property type="protein sequence ID" value="OGF98763.1"/>
    <property type="molecule type" value="Genomic_DNA"/>
</dbReference>
<feature type="transmembrane region" description="Helical" evidence="1">
    <location>
        <begin position="31"/>
        <end position="50"/>
    </location>
</feature>
<reference evidence="2 3" key="1">
    <citation type="journal article" date="2016" name="Nat. Commun.">
        <title>Thousands of microbial genomes shed light on interconnected biogeochemical processes in an aquifer system.</title>
        <authorList>
            <person name="Anantharaman K."/>
            <person name="Brown C.T."/>
            <person name="Hug L.A."/>
            <person name="Sharon I."/>
            <person name="Castelle C.J."/>
            <person name="Probst A.J."/>
            <person name="Thomas B.C."/>
            <person name="Singh A."/>
            <person name="Wilkins M.J."/>
            <person name="Karaoz U."/>
            <person name="Brodie E.L."/>
            <person name="Williams K.H."/>
            <person name="Hubbard S.S."/>
            <person name="Banfield J.F."/>
        </authorList>
    </citation>
    <scope>NUCLEOTIDE SEQUENCE [LARGE SCALE GENOMIC DNA]</scope>
</reference>
<accession>A0A1F5YF42</accession>